<protein>
    <submittedName>
        <fullName evidence="1">Uncharacterized protein</fullName>
    </submittedName>
</protein>
<sequence>MEPYICMCFRSRDFDKLTKKRVDLNRVKKKPYGEVVEEEEPDLEIVKKIIQQNLLIELLQQISEEKIDINERLIFIQ</sequence>
<comment type="caution">
    <text evidence="1">The sequence shown here is derived from an EMBL/GenBank/DDBJ whole genome shotgun (WGS) entry which is preliminary data.</text>
</comment>
<proteinExistence type="predicted"/>
<dbReference type="AlphaFoldDB" id="A0A5J4UF42"/>
<organism evidence="1 2">
    <name type="scientific">Streblomastix strix</name>
    <dbReference type="NCBI Taxonomy" id="222440"/>
    <lineage>
        <taxon>Eukaryota</taxon>
        <taxon>Metamonada</taxon>
        <taxon>Preaxostyla</taxon>
        <taxon>Oxymonadida</taxon>
        <taxon>Streblomastigidae</taxon>
        <taxon>Streblomastix</taxon>
    </lineage>
</organism>
<dbReference type="Proteomes" id="UP000324800">
    <property type="component" value="Unassembled WGS sequence"/>
</dbReference>
<evidence type="ECO:0000313" key="2">
    <source>
        <dbReference type="Proteomes" id="UP000324800"/>
    </source>
</evidence>
<gene>
    <name evidence="1" type="ORF">EZS28_035630</name>
</gene>
<accession>A0A5J4UF42</accession>
<reference evidence="1 2" key="1">
    <citation type="submission" date="2019-03" db="EMBL/GenBank/DDBJ databases">
        <title>Single cell metagenomics reveals metabolic interactions within the superorganism composed of flagellate Streblomastix strix and complex community of Bacteroidetes bacteria on its surface.</title>
        <authorList>
            <person name="Treitli S.C."/>
            <person name="Kolisko M."/>
            <person name="Husnik F."/>
            <person name="Keeling P."/>
            <person name="Hampl V."/>
        </authorList>
    </citation>
    <scope>NUCLEOTIDE SEQUENCE [LARGE SCALE GENOMIC DNA]</scope>
    <source>
        <strain evidence="1">ST1C</strain>
    </source>
</reference>
<name>A0A5J4UF42_9EUKA</name>
<evidence type="ECO:0000313" key="1">
    <source>
        <dbReference type="EMBL" id="KAA6368844.1"/>
    </source>
</evidence>
<dbReference type="EMBL" id="SNRW01016942">
    <property type="protein sequence ID" value="KAA6368844.1"/>
    <property type="molecule type" value="Genomic_DNA"/>
</dbReference>